<gene>
    <name evidence="3" type="ORF">MHM_03370</name>
</gene>
<proteinExistence type="predicted"/>
<dbReference type="KEGG" id="mhb:MHM_03370"/>
<name>G8C3F7_9MOLU</name>
<evidence type="ECO:0000313" key="3">
    <source>
        <dbReference type="EMBL" id="CCE66855.1"/>
    </source>
</evidence>
<keyword evidence="1" id="KW-0175">Coiled coil</keyword>
<dbReference type="EMBL" id="HE613254">
    <property type="protein sequence ID" value="CCE66855.1"/>
    <property type="molecule type" value="Genomic_DNA"/>
</dbReference>
<dbReference type="HOGENOM" id="CLU_808188_0_0_14"/>
<dbReference type="PATRIC" id="fig|1116213.3.peg.362"/>
<feature type="region of interest" description="Disordered" evidence="2">
    <location>
        <begin position="190"/>
        <end position="221"/>
    </location>
</feature>
<dbReference type="AlphaFoldDB" id="G8C3F7"/>
<protein>
    <submittedName>
        <fullName evidence="3">Uncharacterized protein</fullName>
    </submittedName>
</protein>
<feature type="coiled-coil region" evidence="1">
    <location>
        <begin position="90"/>
        <end position="121"/>
    </location>
</feature>
<accession>G8C3F7</accession>
<reference evidence="3" key="1">
    <citation type="submission" date="2011-11" db="EMBL/GenBank/DDBJ databases">
        <title>Complete genome sequence of Candidatus Mycoplasma haemominutum.</title>
        <authorList>
            <person name="Barker E.N."/>
            <person name="Darby A.C."/>
            <person name="Helps C.R."/>
            <person name="Peters I.R."/>
            <person name="Hughes M.A."/>
            <person name="Radford A.D."/>
            <person name="Novacco M."/>
            <person name="Boretti F."/>
            <person name="Hofmann-Lehmann R."/>
            <person name="Tasker S."/>
        </authorList>
    </citation>
    <scope>NUCLEOTIDE SEQUENCE</scope>
    <source>
        <strain evidence="3">Birmingham 1</strain>
    </source>
</reference>
<organism evidence="3">
    <name type="scientific">Candidatus Mycoplasma haematominutum 'Birmingham 1'</name>
    <dbReference type="NCBI Taxonomy" id="1116213"/>
    <lineage>
        <taxon>Bacteria</taxon>
        <taxon>Bacillati</taxon>
        <taxon>Mycoplasmatota</taxon>
        <taxon>Mollicutes</taxon>
        <taxon>Mycoplasmataceae</taxon>
        <taxon>Mycoplasma</taxon>
    </lineage>
</organism>
<sequence>MLFLPKLTSLGLTGLSASGLSAYFLPQYLSSKDTNLIYEREEISELDKTQFSRLLATEQQLLTQIREKYQLFNKAIQGVAKTKNKTHTEVEAQLKKVSTAEQELEKIYRELQELVQQLGKLGVQQTRIAAQKLDIDSLVSALKYYNDAMLKTGTVISQWGAAVNQILCAFNNNDGAKDCASVNQWLSNNTEGVTTENSSPSVSSSEGGGTPASKEAKTQLESSKTVLTQQLDSLRKLVSKNAINHLWGSYQETAYTKVQQELKTLSDGLKKVSEEHSKTITTKIESSKSKTETLNQSYASLQEIYNKWEALRQGEKTLANWLGQLQNSICNSPLTPDSSVCKTTS</sequence>
<reference evidence="3" key="2">
    <citation type="submission" date="2011-11" db="EMBL/GenBank/DDBJ databases">
        <authorList>
            <person name="Barker E."/>
        </authorList>
    </citation>
    <scope>NUCLEOTIDE SEQUENCE</scope>
    <source>
        <strain evidence="3">Birmingham 1</strain>
    </source>
</reference>
<evidence type="ECO:0000256" key="2">
    <source>
        <dbReference type="SAM" id="MobiDB-lite"/>
    </source>
</evidence>
<dbReference type="RefSeq" id="WP_015511720.1">
    <property type="nucleotide sequence ID" value="NC_021007.1"/>
</dbReference>
<evidence type="ECO:0000256" key="1">
    <source>
        <dbReference type="SAM" id="Coils"/>
    </source>
</evidence>
<feature type="compositionally biased region" description="Low complexity" evidence="2">
    <location>
        <begin position="193"/>
        <end position="205"/>
    </location>
</feature>